<dbReference type="InterPro" id="IPR001563">
    <property type="entry name" value="Peptidase_S10"/>
</dbReference>
<dbReference type="OMA" id="QMAGWIV"/>
<evidence type="ECO:0000313" key="9">
    <source>
        <dbReference type="EMBL" id="EFJ38290.1"/>
    </source>
</evidence>
<dbReference type="GeneID" id="9656482"/>
<dbReference type="MEROPS" id="S10.005"/>
<proteinExistence type="inferred from homology"/>
<organism evidence="10">
    <name type="scientific">Selaginella moellendorffii</name>
    <name type="common">Spikemoss</name>
    <dbReference type="NCBI Taxonomy" id="88036"/>
    <lineage>
        <taxon>Eukaryota</taxon>
        <taxon>Viridiplantae</taxon>
        <taxon>Streptophyta</taxon>
        <taxon>Embryophyta</taxon>
        <taxon>Tracheophyta</taxon>
        <taxon>Lycopodiopsida</taxon>
        <taxon>Selaginellales</taxon>
        <taxon>Selaginellaceae</taxon>
        <taxon>Selaginella</taxon>
    </lineage>
</organism>
<evidence type="ECO:0000256" key="8">
    <source>
        <dbReference type="RuleBase" id="RU361156"/>
    </source>
</evidence>
<dbReference type="Proteomes" id="UP000001514">
    <property type="component" value="Unassembled WGS sequence"/>
</dbReference>
<dbReference type="EMBL" id="GL377565">
    <property type="protein sequence ID" value="EFJ38290.1"/>
    <property type="molecule type" value="Genomic_DNA"/>
</dbReference>
<evidence type="ECO:0000256" key="1">
    <source>
        <dbReference type="ARBA" id="ARBA00009431"/>
    </source>
</evidence>
<dbReference type="HOGENOM" id="CLU_008523_13_0_1"/>
<dbReference type="eggNOG" id="KOG1282">
    <property type="taxonomic scope" value="Eukaryota"/>
</dbReference>
<evidence type="ECO:0000256" key="3">
    <source>
        <dbReference type="ARBA" id="ARBA00022645"/>
    </source>
</evidence>
<name>D8QPJ4_SELML</name>
<dbReference type="AlphaFoldDB" id="D8QPJ4"/>
<keyword evidence="6" id="KW-1015">Disulfide bond</keyword>
<evidence type="ECO:0000313" key="10">
    <source>
        <dbReference type="Proteomes" id="UP000001514"/>
    </source>
</evidence>
<dbReference type="InterPro" id="IPR033124">
    <property type="entry name" value="Ser_caboxypep_his_AS"/>
</dbReference>
<evidence type="ECO:0000256" key="6">
    <source>
        <dbReference type="ARBA" id="ARBA00023157"/>
    </source>
</evidence>
<keyword evidence="2" id="KW-0964">Secreted</keyword>
<evidence type="ECO:0000256" key="2">
    <source>
        <dbReference type="ARBA" id="ARBA00022525"/>
    </source>
</evidence>
<dbReference type="PANTHER" id="PTHR11802">
    <property type="entry name" value="SERINE PROTEASE FAMILY S10 SERINE CARBOXYPEPTIDASE"/>
    <property type="match status" value="1"/>
</dbReference>
<dbReference type="EC" id="3.4.16.-" evidence="8"/>
<protein>
    <recommendedName>
        <fullName evidence="8">Carboxypeptidase</fullName>
        <ecNumber evidence="8">3.4.16.-</ecNumber>
    </recommendedName>
</protein>
<dbReference type="PROSITE" id="PS00560">
    <property type="entry name" value="CARBOXYPEPT_SER_HIS"/>
    <property type="match status" value="1"/>
</dbReference>
<feature type="chain" id="PRO_5005127234" description="Carboxypeptidase" evidence="8">
    <location>
        <begin position="24"/>
        <end position="461"/>
    </location>
</feature>
<dbReference type="Pfam" id="PF00450">
    <property type="entry name" value="Peptidase_S10"/>
    <property type="match status" value="1"/>
</dbReference>
<feature type="signal peptide" evidence="8">
    <location>
        <begin position="1"/>
        <end position="23"/>
    </location>
</feature>
<dbReference type="FunFam" id="3.40.50.1820:FF:000013">
    <property type="entry name" value="Carboxypeptidase"/>
    <property type="match status" value="1"/>
</dbReference>
<dbReference type="InterPro" id="IPR029058">
    <property type="entry name" value="AB_hydrolase_fold"/>
</dbReference>
<dbReference type="PANTHER" id="PTHR11802:SF470">
    <property type="entry name" value="CARBOXYPEPTIDASE"/>
    <property type="match status" value="1"/>
</dbReference>
<comment type="similarity">
    <text evidence="1 8">Belongs to the peptidase S10 family.</text>
</comment>
<keyword evidence="3 8" id="KW-0121">Carboxypeptidase</keyword>
<dbReference type="InParanoid" id="D8QPJ4"/>
<evidence type="ECO:0000256" key="4">
    <source>
        <dbReference type="ARBA" id="ARBA00022729"/>
    </source>
</evidence>
<keyword evidence="4 8" id="KW-0732">Signal</keyword>
<dbReference type="PRINTS" id="PR00724">
    <property type="entry name" value="CRBOXYPTASEC"/>
</dbReference>
<keyword evidence="8" id="KW-0645">Protease</keyword>
<gene>
    <name evidence="9" type="primary">SCPLb2-1</name>
    <name evidence="9" type="ORF">SELMODRAFT_75480</name>
</gene>
<dbReference type="InterPro" id="IPR018202">
    <property type="entry name" value="Ser_caboxypep_ser_AS"/>
</dbReference>
<keyword evidence="7" id="KW-0325">Glycoprotein</keyword>
<dbReference type="FunFam" id="3.40.50.11320:FF:000002">
    <property type="entry name" value="Carboxypeptidase"/>
    <property type="match status" value="1"/>
</dbReference>
<sequence length="461" mass="52631">MPLPWISTALFVLLAGYAKYVTSSKECDRVHYLPGSDANLYHFDQYAGYVTVNQSAGRALFYWFTQATHDPASKPLVLWLNGGPGCSSIAYGAMQELGPYRITKSGLSHNKFSWNRVANVLFLESPAGVGFSYSNTSSDLKFPGDKNTARDSYIFLERWLERFPEYKKRDFYITGESYAGHYVPQLANVIYNKNKKKENPDINLKGFMVGNALLDHEKDRIGRVDFWWSHALISHNTYRSIVRYCNLKGETNGTQDQCSKIVLYAYQHEFGTMDRYNIYAPVCLRASSSQRTFTRFFSDPVSRIYQYSGYDPCGDDYVEVYFNRPDVQQALHANVTGIPYNWTGCSETINTNWQDSDETMLPIYRKLMKAGLRIWVYSGDVDSVVPVTSSRYSVEKLKLNTTKPWYPWYRNKQVGGYTEIYDGLAFVTVRGAGHEVPMFQPGRAFTLIKSFLAGKPMPSGE</sequence>
<keyword evidence="5 8" id="KW-0378">Hydrolase</keyword>
<dbReference type="FunCoup" id="D8QPJ4">
    <property type="interactions" value="21"/>
</dbReference>
<keyword evidence="10" id="KW-1185">Reference proteome</keyword>
<dbReference type="OrthoDB" id="443318at2759"/>
<dbReference type="Gene3D" id="6.10.250.940">
    <property type="match status" value="1"/>
</dbReference>
<dbReference type="Gene3D" id="3.40.50.1820">
    <property type="entry name" value="alpha/beta hydrolase"/>
    <property type="match status" value="1"/>
</dbReference>
<dbReference type="GO" id="GO:0006508">
    <property type="term" value="P:proteolysis"/>
    <property type="evidence" value="ECO:0007669"/>
    <property type="project" value="UniProtKB-KW"/>
</dbReference>
<evidence type="ECO:0000256" key="7">
    <source>
        <dbReference type="ARBA" id="ARBA00023180"/>
    </source>
</evidence>
<evidence type="ECO:0000256" key="5">
    <source>
        <dbReference type="ARBA" id="ARBA00022801"/>
    </source>
</evidence>
<dbReference type="SUPFAM" id="SSF53474">
    <property type="entry name" value="alpha/beta-Hydrolases"/>
    <property type="match status" value="1"/>
</dbReference>
<accession>D8QPJ4</accession>
<dbReference type="GO" id="GO:0004185">
    <property type="term" value="F:serine-type carboxypeptidase activity"/>
    <property type="evidence" value="ECO:0000318"/>
    <property type="project" value="GO_Central"/>
</dbReference>
<reference evidence="9 10" key="1">
    <citation type="journal article" date="2011" name="Science">
        <title>The Selaginella genome identifies genetic changes associated with the evolution of vascular plants.</title>
        <authorList>
            <person name="Banks J.A."/>
            <person name="Nishiyama T."/>
            <person name="Hasebe M."/>
            <person name="Bowman J.L."/>
            <person name="Gribskov M."/>
            <person name="dePamphilis C."/>
            <person name="Albert V.A."/>
            <person name="Aono N."/>
            <person name="Aoyama T."/>
            <person name="Ambrose B.A."/>
            <person name="Ashton N.W."/>
            <person name="Axtell M.J."/>
            <person name="Barker E."/>
            <person name="Barker M.S."/>
            <person name="Bennetzen J.L."/>
            <person name="Bonawitz N.D."/>
            <person name="Chapple C."/>
            <person name="Cheng C."/>
            <person name="Correa L.G."/>
            <person name="Dacre M."/>
            <person name="DeBarry J."/>
            <person name="Dreyer I."/>
            <person name="Elias M."/>
            <person name="Engstrom E.M."/>
            <person name="Estelle M."/>
            <person name="Feng L."/>
            <person name="Finet C."/>
            <person name="Floyd S.K."/>
            <person name="Frommer W.B."/>
            <person name="Fujita T."/>
            <person name="Gramzow L."/>
            <person name="Gutensohn M."/>
            <person name="Harholt J."/>
            <person name="Hattori M."/>
            <person name="Heyl A."/>
            <person name="Hirai T."/>
            <person name="Hiwatashi Y."/>
            <person name="Ishikawa M."/>
            <person name="Iwata M."/>
            <person name="Karol K.G."/>
            <person name="Koehler B."/>
            <person name="Kolukisaoglu U."/>
            <person name="Kubo M."/>
            <person name="Kurata T."/>
            <person name="Lalonde S."/>
            <person name="Li K."/>
            <person name="Li Y."/>
            <person name="Litt A."/>
            <person name="Lyons E."/>
            <person name="Manning G."/>
            <person name="Maruyama T."/>
            <person name="Michael T.P."/>
            <person name="Mikami K."/>
            <person name="Miyazaki S."/>
            <person name="Morinaga S."/>
            <person name="Murata T."/>
            <person name="Mueller-Roeber B."/>
            <person name="Nelson D.R."/>
            <person name="Obara M."/>
            <person name="Oguri Y."/>
            <person name="Olmstead R.G."/>
            <person name="Onodera N."/>
            <person name="Petersen B.L."/>
            <person name="Pils B."/>
            <person name="Prigge M."/>
            <person name="Rensing S.A."/>
            <person name="Riano-Pachon D.M."/>
            <person name="Roberts A.W."/>
            <person name="Sato Y."/>
            <person name="Scheller H.V."/>
            <person name="Schulz B."/>
            <person name="Schulz C."/>
            <person name="Shakirov E.V."/>
            <person name="Shibagaki N."/>
            <person name="Shinohara N."/>
            <person name="Shippen D.E."/>
            <person name="Soerensen I."/>
            <person name="Sotooka R."/>
            <person name="Sugimoto N."/>
            <person name="Sugita M."/>
            <person name="Sumikawa N."/>
            <person name="Tanurdzic M."/>
            <person name="Theissen G."/>
            <person name="Ulvskov P."/>
            <person name="Wakazuki S."/>
            <person name="Weng J.K."/>
            <person name="Willats W.W."/>
            <person name="Wipf D."/>
            <person name="Wolf P.G."/>
            <person name="Yang L."/>
            <person name="Zimmer A.D."/>
            <person name="Zhu Q."/>
            <person name="Mitros T."/>
            <person name="Hellsten U."/>
            <person name="Loque D."/>
            <person name="Otillar R."/>
            <person name="Salamov A."/>
            <person name="Schmutz J."/>
            <person name="Shapiro H."/>
            <person name="Lindquist E."/>
            <person name="Lucas S."/>
            <person name="Rokhsar D."/>
            <person name="Grigoriev I.V."/>
        </authorList>
    </citation>
    <scope>NUCLEOTIDE SEQUENCE [LARGE SCALE GENOMIC DNA]</scope>
</reference>
<dbReference type="Gene3D" id="3.40.50.11320">
    <property type="match status" value="1"/>
</dbReference>
<dbReference type="Gramene" id="EFJ38290">
    <property type="protein sequence ID" value="EFJ38290"/>
    <property type="gene ID" value="SELMODRAFT_75480"/>
</dbReference>
<dbReference type="KEGG" id="smo:SELMODRAFT_75480"/>
<dbReference type="PROSITE" id="PS00131">
    <property type="entry name" value="CARBOXYPEPT_SER_SER"/>
    <property type="match status" value="1"/>
</dbReference>